<accession>A0A5C7B8I6</accession>
<organism evidence="1 2">
    <name type="scientific">Psychroserpens burtonensis</name>
    <dbReference type="NCBI Taxonomy" id="49278"/>
    <lineage>
        <taxon>Bacteria</taxon>
        <taxon>Pseudomonadati</taxon>
        <taxon>Bacteroidota</taxon>
        <taxon>Flavobacteriia</taxon>
        <taxon>Flavobacteriales</taxon>
        <taxon>Flavobacteriaceae</taxon>
        <taxon>Psychroserpens</taxon>
    </lineage>
</organism>
<sequence length="75" mass="9024">MLKFQEILKKKRDYYGHTEAAIEFAAEEFSKQEFKIKIHAITFDHIDEIARKEFAPINSSIRVWIKVKEYLIQHN</sequence>
<evidence type="ECO:0000313" key="2">
    <source>
        <dbReference type="Proteomes" id="UP000321938"/>
    </source>
</evidence>
<evidence type="ECO:0000313" key="1">
    <source>
        <dbReference type="EMBL" id="TXE18596.1"/>
    </source>
</evidence>
<reference evidence="1 2" key="1">
    <citation type="submission" date="2019-08" db="EMBL/GenBank/DDBJ databases">
        <title>Genome of Psychroserpens burtonensis ACAM 167.</title>
        <authorList>
            <person name="Bowman J.P."/>
        </authorList>
    </citation>
    <scope>NUCLEOTIDE SEQUENCE [LARGE SCALE GENOMIC DNA]</scope>
    <source>
        <strain evidence="1 2">ACAM 167</strain>
    </source>
</reference>
<name>A0A5C7B8I6_9FLAO</name>
<dbReference type="RefSeq" id="WP_147231354.1">
    <property type="nucleotide sequence ID" value="NZ_VOSB01000007.1"/>
</dbReference>
<comment type="caution">
    <text evidence="1">The sequence shown here is derived from an EMBL/GenBank/DDBJ whole genome shotgun (WGS) entry which is preliminary data.</text>
</comment>
<keyword evidence="2" id="KW-1185">Reference proteome</keyword>
<dbReference type="AlphaFoldDB" id="A0A5C7B8I6"/>
<gene>
    <name evidence="1" type="ORF">ES692_06015</name>
</gene>
<dbReference type="Proteomes" id="UP000321938">
    <property type="component" value="Unassembled WGS sequence"/>
</dbReference>
<dbReference type="EMBL" id="VOSB01000007">
    <property type="protein sequence ID" value="TXE18596.1"/>
    <property type="molecule type" value="Genomic_DNA"/>
</dbReference>
<proteinExistence type="predicted"/>
<protein>
    <submittedName>
        <fullName evidence="1">Uncharacterized protein</fullName>
    </submittedName>
</protein>